<evidence type="ECO:0000256" key="2">
    <source>
        <dbReference type="ARBA" id="ARBA00023043"/>
    </source>
</evidence>
<feature type="compositionally biased region" description="Low complexity" evidence="4">
    <location>
        <begin position="109"/>
        <end position="122"/>
    </location>
</feature>
<dbReference type="SUPFAM" id="SSF48403">
    <property type="entry name" value="Ankyrin repeat"/>
    <property type="match status" value="1"/>
</dbReference>
<dbReference type="PROSITE" id="PS50088">
    <property type="entry name" value="ANK_REPEAT"/>
    <property type="match status" value="2"/>
</dbReference>
<accession>A0A9W8A8Z8</accession>
<organism evidence="5 6">
    <name type="scientific">Tieghemiomyces parasiticus</name>
    <dbReference type="NCBI Taxonomy" id="78921"/>
    <lineage>
        <taxon>Eukaryota</taxon>
        <taxon>Fungi</taxon>
        <taxon>Fungi incertae sedis</taxon>
        <taxon>Zoopagomycota</taxon>
        <taxon>Kickxellomycotina</taxon>
        <taxon>Dimargaritomycetes</taxon>
        <taxon>Dimargaritales</taxon>
        <taxon>Dimargaritaceae</taxon>
        <taxon>Tieghemiomyces</taxon>
    </lineage>
</organism>
<reference evidence="5" key="1">
    <citation type="submission" date="2022-07" db="EMBL/GenBank/DDBJ databases">
        <title>Phylogenomic reconstructions and comparative analyses of Kickxellomycotina fungi.</title>
        <authorList>
            <person name="Reynolds N.K."/>
            <person name="Stajich J.E."/>
            <person name="Barry K."/>
            <person name="Grigoriev I.V."/>
            <person name="Crous P."/>
            <person name="Smith M.E."/>
        </authorList>
    </citation>
    <scope>NUCLEOTIDE SEQUENCE</scope>
    <source>
        <strain evidence="5">RSA 861</strain>
    </source>
</reference>
<feature type="region of interest" description="Disordered" evidence="4">
    <location>
        <begin position="107"/>
        <end position="153"/>
    </location>
</feature>
<dbReference type="EMBL" id="JANBPT010000458">
    <property type="protein sequence ID" value="KAJ1919936.1"/>
    <property type="molecule type" value="Genomic_DNA"/>
</dbReference>
<feature type="compositionally biased region" description="Pro residues" evidence="4">
    <location>
        <begin position="134"/>
        <end position="145"/>
    </location>
</feature>
<sequence>MAARPGSIRPHAPPLPQKRDMLTTLPYEVLSRIFILSRNSQFTLINIQCRAVTLDTRNRCRWLLQRNRQDAGRALRSALCWGFCGLAEVERLERMWLRHQGLTTSQLQVSSNPSRRSSVGSPAAKRRRLALADSPPPAPDDPLPSAPHHDYTTTPGLHPALREFYATCRLSRALFQVTDLNDTALAFVLTMLDRGVSAGQPNGFPLVKSSQLNNVAMVRILLNHGADPNCKGGMALKLAAGKGHYDVVRLLVKQGGVPGNEALRFAIANGHFRVAKLLMKHGAVPDMETLRIINRNQP</sequence>
<proteinExistence type="predicted"/>
<feature type="repeat" description="ANK" evidence="3">
    <location>
        <begin position="258"/>
        <end position="290"/>
    </location>
</feature>
<dbReference type="Proteomes" id="UP001150569">
    <property type="component" value="Unassembled WGS sequence"/>
</dbReference>
<keyword evidence="6" id="KW-1185">Reference proteome</keyword>
<dbReference type="PANTHER" id="PTHR24189:SF50">
    <property type="entry name" value="ANKYRIN REPEAT AND SOCS BOX PROTEIN 2"/>
    <property type="match status" value="1"/>
</dbReference>
<gene>
    <name evidence="5" type="ORF">IWQ60_007120</name>
</gene>
<evidence type="ECO:0000256" key="3">
    <source>
        <dbReference type="PROSITE-ProRule" id="PRU00023"/>
    </source>
</evidence>
<protein>
    <submittedName>
        <fullName evidence="5">Uncharacterized protein</fullName>
    </submittedName>
</protein>
<dbReference type="AlphaFoldDB" id="A0A9W8A8Z8"/>
<evidence type="ECO:0000313" key="6">
    <source>
        <dbReference type="Proteomes" id="UP001150569"/>
    </source>
</evidence>
<evidence type="ECO:0000256" key="4">
    <source>
        <dbReference type="SAM" id="MobiDB-lite"/>
    </source>
</evidence>
<dbReference type="OrthoDB" id="539213at2759"/>
<dbReference type="PANTHER" id="PTHR24189">
    <property type="entry name" value="MYOTROPHIN"/>
    <property type="match status" value="1"/>
</dbReference>
<comment type="caution">
    <text evidence="5">The sequence shown here is derived from an EMBL/GenBank/DDBJ whole genome shotgun (WGS) entry which is preliminary data.</text>
</comment>
<dbReference type="SMART" id="SM00248">
    <property type="entry name" value="ANK"/>
    <property type="match status" value="3"/>
</dbReference>
<dbReference type="Pfam" id="PF12796">
    <property type="entry name" value="Ank_2"/>
    <property type="match status" value="1"/>
</dbReference>
<feature type="repeat" description="ANK" evidence="3">
    <location>
        <begin position="231"/>
        <end position="255"/>
    </location>
</feature>
<dbReference type="InterPro" id="IPR002110">
    <property type="entry name" value="Ankyrin_rpt"/>
</dbReference>
<dbReference type="InterPro" id="IPR050745">
    <property type="entry name" value="Multifunctional_regulatory"/>
</dbReference>
<name>A0A9W8A8Z8_9FUNG</name>
<evidence type="ECO:0000313" key="5">
    <source>
        <dbReference type="EMBL" id="KAJ1919936.1"/>
    </source>
</evidence>
<dbReference type="InterPro" id="IPR036770">
    <property type="entry name" value="Ankyrin_rpt-contain_sf"/>
</dbReference>
<keyword evidence="1" id="KW-0677">Repeat</keyword>
<evidence type="ECO:0000256" key="1">
    <source>
        <dbReference type="ARBA" id="ARBA00022737"/>
    </source>
</evidence>
<keyword evidence="2 3" id="KW-0040">ANK repeat</keyword>
<dbReference type="Gene3D" id="1.25.40.20">
    <property type="entry name" value="Ankyrin repeat-containing domain"/>
    <property type="match status" value="1"/>
</dbReference>
<dbReference type="PROSITE" id="PS50297">
    <property type="entry name" value="ANK_REP_REGION"/>
    <property type="match status" value="2"/>
</dbReference>